<keyword evidence="3" id="KW-1185">Reference proteome</keyword>
<dbReference type="eggNOG" id="COG2312">
    <property type="taxonomic scope" value="Bacteria"/>
</dbReference>
<organism evidence="2 3">
    <name type="scientific">Terriglobus roseus (strain DSM 18391 / NRRL B-41598 / KBS 63)</name>
    <dbReference type="NCBI Taxonomy" id="926566"/>
    <lineage>
        <taxon>Bacteria</taxon>
        <taxon>Pseudomonadati</taxon>
        <taxon>Acidobacteriota</taxon>
        <taxon>Terriglobia</taxon>
        <taxon>Terriglobales</taxon>
        <taxon>Acidobacteriaceae</taxon>
        <taxon>Terriglobus</taxon>
    </lineage>
</organism>
<dbReference type="HOGENOM" id="CLU_090661_0_0_0"/>
<proteinExistence type="predicted"/>
<reference evidence="2 3" key="1">
    <citation type="submission" date="2012-06" db="EMBL/GenBank/DDBJ databases">
        <title>Complete genome of Terriglobus roseus DSM 18391.</title>
        <authorList>
            <consortium name="US DOE Joint Genome Institute (JGI-PGF)"/>
            <person name="Lucas S."/>
            <person name="Copeland A."/>
            <person name="Lapidus A."/>
            <person name="Glavina del Rio T."/>
            <person name="Dalin E."/>
            <person name="Tice H."/>
            <person name="Bruce D."/>
            <person name="Goodwin L."/>
            <person name="Pitluck S."/>
            <person name="Peters L."/>
            <person name="Mikhailova N."/>
            <person name="Munk A.C.C."/>
            <person name="Kyrpides N."/>
            <person name="Mavromatis K."/>
            <person name="Ivanova N."/>
            <person name="Brettin T."/>
            <person name="Detter J.C."/>
            <person name="Han C."/>
            <person name="Larimer F."/>
            <person name="Land M."/>
            <person name="Hauser L."/>
            <person name="Markowitz V."/>
            <person name="Cheng J.-F."/>
            <person name="Hugenholtz P."/>
            <person name="Woyke T."/>
            <person name="Wu D."/>
            <person name="Brambilla E."/>
            <person name="Klenk H.-P."/>
            <person name="Eisen J.A."/>
        </authorList>
    </citation>
    <scope>NUCLEOTIDE SEQUENCE [LARGE SCALE GENOMIC DNA]</scope>
    <source>
        <strain evidence="3">DSM 18391 / NRRL B-41598 / KBS 63</strain>
    </source>
</reference>
<name>I3ZJJ4_TERRK</name>
<dbReference type="KEGG" id="trs:Terro_3190"/>
<sequence length="288" mass="30626">MRYALALAVGLFVTTASPVFATCTPVPGAANLWSRSSIRWVWLGESHGTVETPAVFGDLVCDALAHGRHVTVALERPNTEQVAIDAVVGSGDQTAVERALLDQPDWRESYDGRTSQAMLELLFKLRKLKTQYAALRVVAIVDPDAFASSPTADDEAMGHAVRTLESTQPQDLVLVLTGNVHSLKDPKLGHKTAAMYLPTDQLFSMQVTSAGGQAWMMNDKGCGAFSGGVPDKDKSRPFGIYPDASLARFGVVDGILALAKPTSASPPANTTALAAAPCRKDFLSQTGK</sequence>
<dbReference type="EMBL" id="CP003379">
    <property type="protein sequence ID" value="AFL89412.1"/>
    <property type="molecule type" value="Genomic_DNA"/>
</dbReference>
<gene>
    <name evidence="2" type="ordered locus">Terro_3190</name>
</gene>
<dbReference type="STRING" id="926566.Terro_3190"/>
<keyword evidence="1" id="KW-0732">Signal</keyword>
<evidence type="ECO:0008006" key="4">
    <source>
        <dbReference type="Google" id="ProtNLM"/>
    </source>
</evidence>
<feature type="chain" id="PRO_5003684749" description="ChaN family lipoprotein" evidence="1">
    <location>
        <begin position="22"/>
        <end position="288"/>
    </location>
</feature>
<evidence type="ECO:0000256" key="1">
    <source>
        <dbReference type="SAM" id="SignalP"/>
    </source>
</evidence>
<evidence type="ECO:0000313" key="2">
    <source>
        <dbReference type="EMBL" id="AFL89412.1"/>
    </source>
</evidence>
<dbReference type="AlphaFoldDB" id="I3ZJJ4"/>
<feature type="signal peptide" evidence="1">
    <location>
        <begin position="1"/>
        <end position="21"/>
    </location>
</feature>
<evidence type="ECO:0000313" key="3">
    <source>
        <dbReference type="Proteomes" id="UP000006056"/>
    </source>
</evidence>
<protein>
    <recommendedName>
        <fullName evidence="4">ChaN family lipoprotein</fullName>
    </recommendedName>
</protein>
<dbReference type="Proteomes" id="UP000006056">
    <property type="component" value="Chromosome"/>
</dbReference>
<accession>I3ZJJ4</accession>